<feature type="transmembrane region" description="Helical" evidence="13">
    <location>
        <begin position="16"/>
        <end position="35"/>
    </location>
</feature>
<feature type="domain" description="Tyrosine-protein phosphatase" evidence="14">
    <location>
        <begin position="1212"/>
        <end position="1475"/>
    </location>
</feature>
<dbReference type="InterPro" id="IPR007110">
    <property type="entry name" value="Ig-like_dom"/>
</dbReference>
<dbReference type="FunFam" id="2.60.40.10:FF:001818">
    <property type="entry name" value="Tyrosine-protein phosphatase 69D"/>
    <property type="match status" value="1"/>
</dbReference>
<dbReference type="PROSITE" id="PS50056">
    <property type="entry name" value="TYR_PHOSPHATASE_2"/>
    <property type="match status" value="2"/>
</dbReference>
<feature type="domain" description="Tyrosine-protein phosphatase" evidence="14">
    <location>
        <begin position="919"/>
        <end position="1180"/>
    </location>
</feature>
<evidence type="ECO:0000256" key="13">
    <source>
        <dbReference type="SAM" id="Phobius"/>
    </source>
</evidence>
<dbReference type="PROSITE" id="PS50835">
    <property type="entry name" value="IG_LIKE"/>
    <property type="match status" value="1"/>
</dbReference>
<evidence type="ECO:0000256" key="10">
    <source>
        <dbReference type="ARBA" id="ARBA00023319"/>
    </source>
</evidence>
<dbReference type="VEuPathDB" id="VectorBase:LLONM1_001484"/>
<dbReference type="SMART" id="SM00194">
    <property type="entry name" value="PTPc"/>
    <property type="match status" value="2"/>
</dbReference>
<keyword evidence="8 13" id="KW-0472">Membrane</keyword>
<keyword evidence="3 13" id="KW-0812">Transmembrane</keyword>
<feature type="region of interest" description="Disordered" evidence="12">
    <location>
        <begin position="930"/>
        <end position="950"/>
    </location>
</feature>
<evidence type="ECO:0000256" key="7">
    <source>
        <dbReference type="ARBA" id="ARBA00022989"/>
    </source>
</evidence>
<feature type="domain" description="Fibronectin type-III" evidence="17">
    <location>
        <begin position="344"/>
        <end position="444"/>
    </location>
</feature>
<dbReference type="InterPro" id="IPR003599">
    <property type="entry name" value="Ig_sub"/>
</dbReference>
<dbReference type="Gene3D" id="3.90.190.10">
    <property type="entry name" value="Protein tyrosine phosphatase superfamily"/>
    <property type="match status" value="2"/>
</dbReference>
<evidence type="ECO:0000259" key="16">
    <source>
        <dbReference type="PROSITE" id="PS50835"/>
    </source>
</evidence>
<evidence type="ECO:0000256" key="8">
    <source>
        <dbReference type="ARBA" id="ARBA00023136"/>
    </source>
</evidence>
<dbReference type="CDD" id="cd00063">
    <property type="entry name" value="FN3"/>
    <property type="match status" value="3"/>
</dbReference>
<keyword evidence="6" id="KW-0904">Protein phosphatase</keyword>
<reference evidence="18" key="1">
    <citation type="journal article" date="2020" name="BMC">
        <title>Leishmania infection induces a limited differential gene expression in the sand fly midgut.</title>
        <authorList>
            <person name="Coutinho-Abreu I.V."/>
            <person name="Serafim T.D."/>
            <person name="Meneses C."/>
            <person name="Kamhawi S."/>
            <person name="Oliveira F."/>
            <person name="Valenzuela J.G."/>
        </authorList>
    </citation>
    <scope>NUCLEOTIDE SEQUENCE</scope>
    <source>
        <strain evidence="18">Jacobina</strain>
        <tissue evidence="18">Midgut</tissue>
    </source>
</reference>
<dbReference type="InterPro" id="IPR050348">
    <property type="entry name" value="Protein-Tyr_Phosphatase"/>
</dbReference>
<evidence type="ECO:0000256" key="12">
    <source>
        <dbReference type="SAM" id="MobiDB-lite"/>
    </source>
</evidence>
<feature type="domain" description="Tyrosine specific protein phosphatases" evidence="15">
    <location>
        <begin position="1387"/>
        <end position="1466"/>
    </location>
</feature>
<dbReference type="SMART" id="SM00404">
    <property type="entry name" value="PTPc_motif"/>
    <property type="match status" value="2"/>
</dbReference>
<dbReference type="PANTHER" id="PTHR19134">
    <property type="entry name" value="RECEPTOR-TYPE TYROSINE-PROTEIN PHOSPHATASE"/>
    <property type="match status" value="1"/>
</dbReference>
<dbReference type="PROSITE" id="PS50055">
    <property type="entry name" value="TYR_PHOSPHATASE_PTP"/>
    <property type="match status" value="2"/>
</dbReference>
<sequence length="1488" mass="169445">MKKCIGTLDQAHSGGVYIFIFFLTFLAISAALPVADETTEKAAPVDANTTFVCFTRTERILWTRNGKNITKSDKRFISRVAMVNDDDSIVDGKVFSQELAIAKVTLKDLGNYSCIDVEDGVEKRFFLQPIIQPKIVDKSNARIRTNMNKDVTLFCLVEAFPPEEYKSSIEWRKEDVDGMDFAAVKDINLNLSNKTRIQGINETRMNVTLSLENVSKRHNGTYTCRILIPRTGEVITGESSIFVLDRPEVRLDFVKAVGANKIFMNWTVNDGNDPVMEFYIQYRKEGDEIFTYYKDRIKGMNQSCVLEHFDPLTSYQFKISAQNKIAMGPAYTHPTWVKTLEKDPIFIPTVEVKGNTHSTITIGWTPPPPELLEYIQYYDLVVVNAENASEVKEAIHLQNSRNLPYMFDGLRTASEYNFRVRACSELTKACGNWSEAVMGTTMDGISSEPVNLHISCIHYNISRRNSVEVTWEPPMMKNGKIISYHVVLSGVATFRSDQVVKNETWGPKTKSIDEKSYRAIYEGIPPNTNYTIQVHAVTRSKKPGIPAIQSCVMPPTVPDAIGKFLWGKVKTETNDWVFKLSLPRISERNGPICCYRIYMVRVSREEIVRNLPPPEDLDVVTYQEAHNNSKGGAYIAEIMTGENFHSEIFLGDGKRMNGNVSEEEQTEACRKCLEGIIWRSPAKKRPTVTTTTTTTTLKPILPEDIPTLIPVDVTDAEQEVSTSLPQTNRRRRRRQHLEELRNAMLDDKPTISPPTDANEATAFSVFDGQLDLKSEYTGFVEVIVKNRQGDKDQVLSSYSEYFQMMQAGAPPNLDDNSDNMTYILALVVQILLALIVIVLILLMSLCIVHKYYTKNVARGEEGISLRESLRALCGGRTQSNHHRHLIGTQSSKPPDIPPIAKADMTQAYVSRHKDSDYGFQHEFEMLPDRFSDRTTKNSDAKENSGKNRYPDIKAYDQTRVKLSTINSIIGSDYINANFILGYKERKKFICAQGPMDGTVNDFWRMIWEQHLEIIVMLTNLEEYNKTKCAKYWPEKVNDVTQFGEIGVTFVSEERFSDYLVRELKVVKRGYEDEEDRRYITQYHYLMWKDFMAPEHPQGIIKFIKQINNVYSLQRGPILVHCSAGVGRTGTLVALDSLLQQLDEEGQVAIFNTVCDMRHQRNFLVQSLKQYIFLYRALMEVAQFGSTELPWKGLGAAVEALKTRQDGKEQCQLEVEFAKIKATVDDTKKTCAVASGEENRCKNRSDSVLPFDRNRVILTPIPGREHSTYINASFIEGYDNAESFIIAQDPLEGTIGDFWRMVSEQSINTLVMLSEIGDGPKKSPRYWADDEIQYDHISVKYIQSESCPYYTRREFNVTNVKIDDTIQVTQFQYNGWPTVDGEVPEVCRGIIELVDQALKHHNSQKAYSQSSPIAVHCSLGSDRSSIFVAMCFLVEQLRAEKRVDICTTVRKLRSQRNMMIDTYAQYEFLHRAIVNYADLHRVSLDSPSD</sequence>
<dbReference type="InterPro" id="IPR029021">
    <property type="entry name" value="Prot-tyrosine_phosphatase-like"/>
</dbReference>
<evidence type="ECO:0000256" key="9">
    <source>
        <dbReference type="ARBA" id="ARBA00023157"/>
    </source>
</evidence>
<dbReference type="FunFam" id="3.90.190.10:FF:000092">
    <property type="entry name" value="Tyrosine-protein phosphatase 69D"/>
    <property type="match status" value="1"/>
</dbReference>
<dbReference type="EMBL" id="GITU01009682">
    <property type="protein sequence ID" value="MBC1178385.1"/>
    <property type="molecule type" value="Transcribed_RNA"/>
</dbReference>
<dbReference type="InterPro" id="IPR000387">
    <property type="entry name" value="Tyr_Pase_dom"/>
</dbReference>
<evidence type="ECO:0000256" key="11">
    <source>
        <dbReference type="ARBA" id="ARBA00051722"/>
    </source>
</evidence>
<dbReference type="SUPFAM" id="SSF52799">
    <property type="entry name" value="(Phosphotyrosine protein) phosphatases II"/>
    <property type="match status" value="2"/>
</dbReference>
<comment type="subcellular location">
    <subcellularLocation>
        <location evidence="1">Membrane</location>
        <topology evidence="1">Single-pass membrane protein</topology>
    </subcellularLocation>
</comment>
<dbReference type="FunFam" id="3.90.190.10:FF:000096">
    <property type="entry name" value="Tyrosine-protein phosphatase 69D"/>
    <property type="match status" value="1"/>
</dbReference>
<keyword evidence="10" id="KW-0393">Immunoglobulin domain</keyword>
<dbReference type="InterPro" id="IPR000242">
    <property type="entry name" value="PTP_cat"/>
</dbReference>
<dbReference type="Pfam" id="PF00102">
    <property type="entry name" value="Y_phosphatase"/>
    <property type="match status" value="2"/>
</dbReference>
<evidence type="ECO:0000256" key="5">
    <source>
        <dbReference type="ARBA" id="ARBA00022801"/>
    </source>
</evidence>
<dbReference type="PROSITE" id="PS00383">
    <property type="entry name" value="TYR_PHOSPHATASE_1"/>
    <property type="match status" value="2"/>
</dbReference>
<feature type="transmembrane region" description="Helical" evidence="13">
    <location>
        <begin position="822"/>
        <end position="848"/>
    </location>
</feature>
<dbReference type="InterPro" id="IPR003961">
    <property type="entry name" value="FN3_dom"/>
</dbReference>
<accession>A0A7G3B0A1</accession>
<evidence type="ECO:0000256" key="4">
    <source>
        <dbReference type="ARBA" id="ARBA00022729"/>
    </source>
</evidence>
<dbReference type="GO" id="GO:0016020">
    <property type="term" value="C:membrane"/>
    <property type="evidence" value="ECO:0007669"/>
    <property type="project" value="UniProtKB-SubCell"/>
</dbReference>
<feature type="domain" description="Fibronectin type-III" evidence="17">
    <location>
        <begin position="247"/>
        <end position="342"/>
    </location>
</feature>
<evidence type="ECO:0000256" key="1">
    <source>
        <dbReference type="ARBA" id="ARBA00004167"/>
    </source>
</evidence>
<dbReference type="PANTHER" id="PTHR19134:SF495">
    <property type="entry name" value="TYROSINE-PROTEIN PHOSPHATASE 69D"/>
    <property type="match status" value="1"/>
</dbReference>
<keyword evidence="9" id="KW-1015">Disulfide bond</keyword>
<dbReference type="InterPro" id="IPR016130">
    <property type="entry name" value="Tyr_Pase_AS"/>
</dbReference>
<dbReference type="GO" id="GO:0005001">
    <property type="term" value="F:transmembrane receptor protein tyrosine phosphatase activity"/>
    <property type="evidence" value="ECO:0007669"/>
    <property type="project" value="UniProtKB-ARBA"/>
</dbReference>
<comment type="catalytic activity">
    <reaction evidence="11">
        <text>O-phospho-L-tyrosyl-[protein] + H2O = L-tyrosyl-[protein] + phosphate</text>
        <dbReference type="Rhea" id="RHEA:10684"/>
        <dbReference type="Rhea" id="RHEA-COMP:10136"/>
        <dbReference type="Rhea" id="RHEA-COMP:20101"/>
        <dbReference type="ChEBI" id="CHEBI:15377"/>
        <dbReference type="ChEBI" id="CHEBI:43474"/>
        <dbReference type="ChEBI" id="CHEBI:46858"/>
        <dbReference type="ChEBI" id="CHEBI:61978"/>
        <dbReference type="EC" id="3.1.3.48"/>
    </reaction>
</comment>
<dbReference type="InterPro" id="IPR036116">
    <property type="entry name" value="FN3_sf"/>
</dbReference>
<name>A0A7G3B0A1_LUTLO</name>
<dbReference type="SUPFAM" id="SSF49265">
    <property type="entry name" value="Fibronectin type III"/>
    <property type="match status" value="2"/>
</dbReference>
<dbReference type="SMART" id="SM00060">
    <property type="entry name" value="FN3"/>
    <property type="match status" value="3"/>
</dbReference>
<keyword evidence="5" id="KW-0378">Hydrolase</keyword>
<keyword evidence="7 13" id="KW-1133">Transmembrane helix</keyword>
<evidence type="ECO:0000313" key="18">
    <source>
        <dbReference type="EMBL" id="MBC1178385.1"/>
    </source>
</evidence>
<dbReference type="PRINTS" id="PR00700">
    <property type="entry name" value="PRTYPHPHTASE"/>
</dbReference>
<organism evidence="18">
    <name type="scientific">Lutzomyia longipalpis</name>
    <name type="common">Sand fly</name>
    <dbReference type="NCBI Taxonomy" id="7200"/>
    <lineage>
        <taxon>Eukaryota</taxon>
        <taxon>Metazoa</taxon>
        <taxon>Ecdysozoa</taxon>
        <taxon>Arthropoda</taxon>
        <taxon>Hexapoda</taxon>
        <taxon>Insecta</taxon>
        <taxon>Pterygota</taxon>
        <taxon>Neoptera</taxon>
        <taxon>Endopterygota</taxon>
        <taxon>Diptera</taxon>
        <taxon>Nematocera</taxon>
        <taxon>Psychodoidea</taxon>
        <taxon>Psychodidae</taxon>
        <taxon>Lutzomyia</taxon>
        <taxon>Lutzomyia</taxon>
    </lineage>
</organism>
<dbReference type="SUPFAM" id="SSF48726">
    <property type="entry name" value="Immunoglobulin"/>
    <property type="match status" value="2"/>
</dbReference>
<proteinExistence type="predicted"/>
<protein>
    <recommendedName>
        <fullName evidence="2">protein-tyrosine-phosphatase</fullName>
        <ecNumber evidence="2">3.1.3.48</ecNumber>
    </recommendedName>
</protein>
<dbReference type="InterPro" id="IPR003595">
    <property type="entry name" value="Tyr_Pase_cat"/>
</dbReference>
<feature type="domain" description="Fibronectin type-III" evidence="17">
    <location>
        <begin position="448"/>
        <end position="559"/>
    </location>
</feature>
<evidence type="ECO:0000256" key="2">
    <source>
        <dbReference type="ARBA" id="ARBA00013064"/>
    </source>
</evidence>
<dbReference type="Gene3D" id="2.60.40.10">
    <property type="entry name" value="Immunoglobulins"/>
    <property type="match status" value="5"/>
</dbReference>
<evidence type="ECO:0000259" key="14">
    <source>
        <dbReference type="PROSITE" id="PS50055"/>
    </source>
</evidence>
<keyword evidence="4" id="KW-0732">Signal</keyword>
<evidence type="ECO:0000259" key="17">
    <source>
        <dbReference type="PROSITE" id="PS50853"/>
    </source>
</evidence>
<dbReference type="PROSITE" id="PS50853">
    <property type="entry name" value="FN3"/>
    <property type="match status" value="3"/>
</dbReference>
<evidence type="ECO:0000259" key="15">
    <source>
        <dbReference type="PROSITE" id="PS50056"/>
    </source>
</evidence>
<dbReference type="GO" id="GO:0048666">
    <property type="term" value="P:neuron development"/>
    <property type="evidence" value="ECO:0007669"/>
    <property type="project" value="UniProtKB-ARBA"/>
</dbReference>
<feature type="domain" description="Tyrosine specific protein phosphatases" evidence="15">
    <location>
        <begin position="1100"/>
        <end position="1171"/>
    </location>
</feature>
<dbReference type="InterPro" id="IPR036179">
    <property type="entry name" value="Ig-like_dom_sf"/>
</dbReference>
<dbReference type="EC" id="3.1.3.48" evidence="2"/>
<dbReference type="CDD" id="cd00096">
    <property type="entry name" value="Ig"/>
    <property type="match status" value="1"/>
</dbReference>
<evidence type="ECO:0000256" key="3">
    <source>
        <dbReference type="ARBA" id="ARBA00022692"/>
    </source>
</evidence>
<dbReference type="CDD" id="cd00047">
    <property type="entry name" value="PTPc"/>
    <property type="match status" value="2"/>
</dbReference>
<dbReference type="Pfam" id="PF00041">
    <property type="entry name" value="fn3"/>
    <property type="match status" value="3"/>
</dbReference>
<dbReference type="GO" id="GO:0009653">
    <property type="term" value="P:anatomical structure morphogenesis"/>
    <property type="evidence" value="ECO:0007669"/>
    <property type="project" value="UniProtKB-ARBA"/>
</dbReference>
<dbReference type="SMART" id="SM00409">
    <property type="entry name" value="IG"/>
    <property type="match status" value="2"/>
</dbReference>
<dbReference type="InterPro" id="IPR013783">
    <property type="entry name" value="Ig-like_fold"/>
</dbReference>
<feature type="domain" description="Ig-like" evidence="16">
    <location>
        <begin position="133"/>
        <end position="226"/>
    </location>
</feature>
<evidence type="ECO:0000256" key="6">
    <source>
        <dbReference type="ARBA" id="ARBA00022912"/>
    </source>
</evidence>